<sequence>MLAAPHSASYPAMAVTPHPTSHLHLHRHHHRRPPSPPPSPTKIISEPQIHLQQQSPLFRLPAELRNQIYTYLFSPPPQPPRTLTPSPSALTALRALATCRLLALEAATLAAALLLGRCTRWHREDLTELADVLKALPGPLLTSKPQPRWERRDSGIGGLEDEEWEVEDGRALLTTFHLVAHERVPHVSPGPLAPRLAFLDAGADFAAFVFDVLSLFPAVRCVKVVLGGWHVSVARAVYMRMVGECERGGFQFEEGDRHGEVRRGGWAVGGFDVVRVVGGKGGKVCGRDEEGVVAVVRLRGRGGRRVRVEWWDVGWEGGRLEEVEGDDERGEWEG</sequence>
<gene>
    <name evidence="2" type="ORF">EJ06DRAFT_580888</name>
</gene>
<proteinExistence type="predicted"/>
<dbReference type="Proteomes" id="UP000799640">
    <property type="component" value="Unassembled WGS sequence"/>
</dbReference>
<feature type="region of interest" description="Disordered" evidence="1">
    <location>
        <begin position="1"/>
        <end position="42"/>
    </location>
</feature>
<dbReference type="AlphaFoldDB" id="A0A6G1I088"/>
<evidence type="ECO:0000313" key="2">
    <source>
        <dbReference type="EMBL" id="KAF2401604.1"/>
    </source>
</evidence>
<accession>A0A6G1I088</accession>
<evidence type="ECO:0000313" key="3">
    <source>
        <dbReference type="Proteomes" id="UP000799640"/>
    </source>
</evidence>
<dbReference type="EMBL" id="ML996692">
    <property type="protein sequence ID" value="KAF2401604.1"/>
    <property type="molecule type" value="Genomic_DNA"/>
</dbReference>
<name>A0A6G1I088_9PEZI</name>
<evidence type="ECO:0000256" key="1">
    <source>
        <dbReference type="SAM" id="MobiDB-lite"/>
    </source>
</evidence>
<reference evidence="2" key="1">
    <citation type="journal article" date="2020" name="Stud. Mycol.">
        <title>101 Dothideomycetes genomes: a test case for predicting lifestyles and emergence of pathogens.</title>
        <authorList>
            <person name="Haridas S."/>
            <person name="Albert R."/>
            <person name="Binder M."/>
            <person name="Bloem J."/>
            <person name="Labutti K."/>
            <person name="Salamov A."/>
            <person name="Andreopoulos B."/>
            <person name="Baker S."/>
            <person name="Barry K."/>
            <person name="Bills G."/>
            <person name="Bluhm B."/>
            <person name="Cannon C."/>
            <person name="Castanera R."/>
            <person name="Culley D."/>
            <person name="Daum C."/>
            <person name="Ezra D."/>
            <person name="Gonzalez J."/>
            <person name="Henrissat B."/>
            <person name="Kuo A."/>
            <person name="Liang C."/>
            <person name="Lipzen A."/>
            <person name="Lutzoni F."/>
            <person name="Magnuson J."/>
            <person name="Mondo S."/>
            <person name="Nolan M."/>
            <person name="Ohm R."/>
            <person name="Pangilinan J."/>
            <person name="Park H.-J."/>
            <person name="Ramirez L."/>
            <person name="Alfaro M."/>
            <person name="Sun H."/>
            <person name="Tritt A."/>
            <person name="Yoshinaga Y."/>
            <person name="Zwiers L.-H."/>
            <person name="Turgeon B."/>
            <person name="Goodwin S."/>
            <person name="Spatafora J."/>
            <person name="Crous P."/>
            <person name="Grigoriev I."/>
        </authorList>
    </citation>
    <scope>NUCLEOTIDE SEQUENCE</scope>
    <source>
        <strain evidence="2">CBS 262.69</strain>
    </source>
</reference>
<keyword evidence="3" id="KW-1185">Reference proteome</keyword>
<feature type="compositionally biased region" description="Basic residues" evidence="1">
    <location>
        <begin position="21"/>
        <end position="33"/>
    </location>
</feature>
<organism evidence="2 3">
    <name type="scientific">Trichodelitschia bisporula</name>
    <dbReference type="NCBI Taxonomy" id="703511"/>
    <lineage>
        <taxon>Eukaryota</taxon>
        <taxon>Fungi</taxon>
        <taxon>Dikarya</taxon>
        <taxon>Ascomycota</taxon>
        <taxon>Pezizomycotina</taxon>
        <taxon>Dothideomycetes</taxon>
        <taxon>Dothideomycetes incertae sedis</taxon>
        <taxon>Phaeotrichales</taxon>
        <taxon>Phaeotrichaceae</taxon>
        <taxon>Trichodelitschia</taxon>
    </lineage>
</organism>
<protein>
    <submittedName>
        <fullName evidence="2">Uncharacterized protein</fullName>
    </submittedName>
</protein>
<dbReference type="OrthoDB" id="5413827at2759"/>